<comment type="caution">
    <text evidence="1">The sequence shown here is derived from an EMBL/GenBank/DDBJ whole genome shotgun (WGS) entry which is preliminary data.</text>
</comment>
<proteinExistence type="predicted"/>
<dbReference type="RefSeq" id="WP_005819315.1">
    <property type="nucleotide sequence ID" value="NZ_ACFT01000044.1"/>
</dbReference>
<evidence type="ECO:0000313" key="2">
    <source>
        <dbReference type="Proteomes" id="UP000003394"/>
    </source>
</evidence>
<sequence length="46" mass="5504">MGSHWEIIAEWQNQPLTIHAKLEDYQEDRSQYGLQFNPQGIFLLEE</sequence>
<dbReference type="EMBL" id="ACFT01000044">
    <property type="protein sequence ID" value="EEV24349.1"/>
    <property type="molecule type" value="Genomic_DNA"/>
</dbReference>
<gene>
    <name evidence="1" type="ORF">AM202_05314</name>
</gene>
<reference evidence="1 2" key="1">
    <citation type="journal article" date="2010" name="Vet. Microbiol.">
        <title>Production of haemolysins by strains of the Actinobacillus minor/porcitonsillarum complex.</title>
        <authorList>
            <person name="Arya G."/>
            <person name="Niven D.F."/>
        </authorList>
    </citation>
    <scope>NUCLEOTIDE SEQUENCE [LARGE SCALE GENOMIC DNA]</scope>
    <source>
        <strain evidence="2">strain 202</strain>
    </source>
</reference>
<name>A0ABP2GR13_9PAST</name>
<dbReference type="Proteomes" id="UP000003394">
    <property type="component" value="Unassembled WGS sequence"/>
</dbReference>
<accession>A0ABP2GR13</accession>
<organism evidence="1 2">
    <name type="scientific">Actinobacillus minor 202</name>
    <dbReference type="NCBI Taxonomy" id="591023"/>
    <lineage>
        <taxon>Bacteria</taxon>
        <taxon>Pseudomonadati</taxon>
        <taxon>Pseudomonadota</taxon>
        <taxon>Gammaproteobacteria</taxon>
        <taxon>Pasteurellales</taxon>
        <taxon>Pasteurellaceae</taxon>
        <taxon>Actinobacillus</taxon>
    </lineage>
</organism>
<keyword evidence="2" id="KW-1185">Reference proteome</keyword>
<protein>
    <submittedName>
        <fullName evidence="1">Uncharacterized protein</fullName>
    </submittedName>
</protein>
<evidence type="ECO:0000313" key="1">
    <source>
        <dbReference type="EMBL" id="EEV24349.1"/>
    </source>
</evidence>